<keyword evidence="2" id="KW-1185">Reference proteome</keyword>
<name>A0A4R3JBA2_9PROT</name>
<protein>
    <submittedName>
        <fullName evidence="1">Uncharacterized protein</fullName>
    </submittedName>
</protein>
<organism evidence="1 2">
    <name type="scientific">Varunaivibrio sulfuroxidans</name>
    <dbReference type="NCBI Taxonomy" id="1773489"/>
    <lineage>
        <taxon>Bacteria</taxon>
        <taxon>Pseudomonadati</taxon>
        <taxon>Pseudomonadota</taxon>
        <taxon>Alphaproteobacteria</taxon>
        <taxon>Rhodospirillales</taxon>
        <taxon>Magnetovibrionaceae</taxon>
        <taxon>Varunaivibrio</taxon>
    </lineage>
</organism>
<proteinExistence type="predicted"/>
<dbReference type="AlphaFoldDB" id="A0A4R3JBA2"/>
<dbReference type="Proteomes" id="UP000295304">
    <property type="component" value="Unassembled WGS sequence"/>
</dbReference>
<dbReference type="EMBL" id="SLZW01000005">
    <property type="protein sequence ID" value="TCS62565.1"/>
    <property type="molecule type" value="Genomic_DNA"/>
</dbReference>
<reference evidence="1 2" key="1">
    <citation type="submission" date="2019-03" db="EMBL/GenBank/DDBJ databases">
        <title>Genomic Encyclopedia of Type Strains, Phase IV (KMG-IV): sequencing the most valuable type-strain genomes for metagenomic binning, comparative biology and taxonomic classification.</title>
        <authorList>
            <person name="Goeker M."/>
        </authorList>
    </citation>
    <scope>NUCLEOTIDE SEQUENCE [LARGE SCALE GENOMIC DNA]</scope>
    <source>
        <strain evidence="1 2">DSM 101688</strain>
    </source>
</reference>
<gene>
    <name evidence="1" type="ORF">EDD55_105111</name>
</gene>
<sequence>MTARSPELMQAALIDLLIAAAPFRSGRGLSVPRTRLGCAIARARRALDAAALDGVAADWNGLKRLAAEADAEAQNRPGYRADLEG</sequence>
<comment type="caution">
    <text evidence="1">The sequence shown here is derived from an EMBL/GenBank/DDBJ whole genome shotgun (WGS) entry which is preliminary data.</text>
</comment>
<dbReference type="RefSeq" id="WP_132939012.1">
    <property type="nucleotide sequence ID" value="NZ_CP119676.1"/>
</dbReference>
<evidence type="ECO:0000313" key="1">
    <source>
        <dbReference type="EMBL" id="TCS62565.1"/>
    </source>
</evidence>
<accession>A0A4R3JBA2</accession>
<evidence type="ECO:0000313" key="2">
    <source>
        <dbReference type="Proteomes" id="UP000295304"/>
    </source>
</evidence>